<evidence type="ECO:0008006" key="5">
    <source>
        <dbReference type="Google" id="ProtNLM"/>
    </source>
</evidence>
<dbReference type="Proteomes" id="UP000257014">
    <property type="component" value="Unassembled WGS sequence"/>
</dbReference>
<feature type="transmembrane region" description="Helical" evidence="2">
    <location>
        <begin position="6"/>
        <end position="24"/>
    </location>
</feature>
<feature type="transmembrane region" description="Helical" evidence="2">
    <location>
        <begin position="128"/>
        <end position="150"/>
    </location>
</feature>
<keyword evidence="2" id="KW-0812">Transmembrane</keyword>
<evidence type="ECO:0000313" key="3">
    <source>
        <dbReference type="EMBL" id="REJ31442.1"/>
    </source>
</evidence>
<evidence type="ECO:0000256" key="1">
    <source>
        <dbReference type="SAM" id="MobiDB-lite"/>
    </source>
</evidence>
<dbReference type="EMBL" id="QEWE01000005">
    <property type="protein sequence ID" value="REJ31442.1"/>
    <property type="molecule type" value="Genomic_DNA"/>
</dbReference>
<dbReference type="InterPro" id="IPR021338">
    <property type="entry name" value="DUF2953"/>
</dbReference>
<accession>A0A3E0K8V6</accession>
<sequence>MRNLATLAAIGFLLVILFILSLFIRLNIRVEFSHDGNGGRFTVDLRAFMGIVRYRWEKAPAEGKDKEAKGGGPDARGPGRDREKEKGSAPEKMKKAMENFQIKLEEFLRIKTIAQNFFKKVKIFRLEWVTVVGAGDAALTGLFSGVLWGIKGTVLGVLGQNFSLRTRPLIHVSPDFQREIAETRFLCMIQFRLGHAIFAGIKILQVRRKATAKRENRKRSANL</sequence>
<keyword evidence="2" id="KW-0472">Membrane</keyword>
<proteinExistence type="predicted"/>
<keyword evidence="2" id="KW-1133">Transmembrane helix</keyword>
<comment type="caution">
    <text evidence="3">The sequence shown here is derived from an EMBL/GenBank/DDBJ whole genome shotgun (WGS) entry which is preliminary data.</text>
</comment>
<reference evidence="3 4" key="1">
    <citation type="submission" date="2018-03" db="EMBL/GenBank/DDBJ databases">
        <authorList>
            <person name="Keele B.F."/>
        </authorList>
    </citation>
    <scope>NUCLEOTIDE SEQUENCE [LARGE SCALE GENOMIC DNA]</scope>
    <source>
        <strain evidence="3">ZCTH4_d</strain>
    </source>
</reference>
<gene>
    <name evidence="3" type="ORF">C6P37_01250</name>
</gene>
<dbReference type="Pfam" id="PF11167">
    <property type="entry name" value="DUF2953"/>
    <property type="match status" value="1"/>
</dbReference>
<feature type="region of interest" description="Disordered" evidence="1">
    <location>
        <begin position="62"/>
        <end position="91"/>
    </location>
</feature>
<protein>
    <recommendedName>
        <fullName evidence="5">DUF2953 domain-containing protein</fullName>
    </recommendedName>
</protein>
<dbReference type="AlphaFoldDB" id="A0A3E0K8V6"/>
<name>A0A3E0K8V6_9BACI</name>
<evidence type="ECO:0000256" key="2">
    <source>
        <dbReference type="SAM" id="Phobius"/>
    </source>
</evidence>
<evidence type="ECO:0000313" key="4">
    <source>
        <dbReference type="Proteomes" id="UP000257014"/>
    </source>
</evidence>
<organism evidence="3 4">
    <name type="scientific">Caldibacillus debilis</name>
    <dbReference type="NCBI Taxonomy" id="301148"/>
    <lineage>
        <taxon>Bacteria</taxon>
        <taxon>Bacillati</taxon>
        <taxon>Bacillota</taxon>
        <taxon>Bacilli</taxon>
        <taxon>Bacillales</taxon>
        <taxon>Bacillaceae</taxon>
        <taxon>Caldibacillus</taxon>
    </lineage>
</organism>
<feature type="compositionally biased region" description="Basic and acidic residues" evidence="1">
    <location>
        <begin position="77"/>
        <end position="91"/>
    </location>
</feature>